<feature type="transmembrane region" description="Helical" evidence="6">
    <location>
        <begin position="133"/>
        <end position="154"/>
    </location>
</feature>
<dbReference type="AlphaFoldDB" id="A0A844HR83"/>
<dbReference type="Pfam" id="PF01895">
    <property type="entry name" value="PhoU"/>
    <property type="match status" value="2"/>
</dbReference>
<comment type="caution">
    <text evidence="8">The sequence shown here is derived from an EMBL/GenBank/DDBJ whole genome shotgun (WGS) entry which is preliminary data.</text>
</comment>
<dbReference type="InterPro" id="IPR026022">
    <property type="entry name" value="PhoU_dom"/>
</dbReference>
<keyword evidence="4 6" id="KW-1133">Transmembrane helix</keyword>
<evidence type="ECO:0000256" key="5">
    <source>
        <dbReference type="ARBA" id="ARBA00023136"/>
    </source>
</evidence>
<dbReference type="PANTHER" id="PTHR10010">
    <property type="entry name" value="SOLUTE CARRIER FAMILY 34 SODIUM PHOSPHATE , MEMBER 2-RELATED"/>
    <property type="match status" value="1"/>
</dbReference>
<sequence length="561" mass="59668">MHSTIQLIDLLGAAALLLWGLRLIKTGVLRAYGVVLRQWLARGAGNRVAAAFWGFVATLGLQSSTATAVIIASFTARDILRPRMAQAMMLGANLGTAIVTLILSADLHWMASAAIFLGVLVQNTTGSNRNRNMGRAVLGLGFMLLALQLLGAVTEPLRGSQTTVAILSGLGNAPAFALLIAAGLAILGSSSLAVVVLVMLLAGAGVVGPELALWLVAGANLGGAVPPWLAVRAEGVAAQRLTLANLLVRAIGALAVLVLAGPIARGLGQILTQPDHFVVGAHVAFNLALLIVFLPLLTPISRLAERLTPATSGTPASRSHLDDSLLSMPEMALAQAARETLRVGDLVSEMLERTVTSLRDSDEAPFTDIARLEEQVDQQHEAIKLYVARLCRGALDEDDARRAGEIVSYAINLEHIGDIVEGGLAEIAVKKARKKLAFSNEGQAEIAAFFQHTQENLRMAQAIFLSRDATLARRLVARKVESRRIEAESAEHHLQRMRIGRAETLETSTIHLDILRDLKRVNAHIASVAYPILEGLGMLEESRLKSDAILKARIDGPAGNA</sequence>
<dbReference type="GO" id="GO:0005436">
    <property type="term" value="F:sodium:phosphate symporter activity"/>
    <property type="evidence" value="ECO:0007669"/>
    <property type="project" value="InterPro"/>
</dbReference>
<keyword evidence="3 6" id="KW-0812">Transmembrane</keyword>
<dbReference type="EMBL" id="WMIG01000017">
    <property type="protein sequence ID" value="MTH61568.1"/>
    <property type="molecule type" value="Genomic_DNA"/>
</dbReference>
<dbReference type="GO" id="GO:0044341">
    <property type="term" value="P:sodium-dependent phosphate transport"/>
    <property type="evidence" value="ECO:0007669"/>
    <property type="project" value="InterPro"/>
</dbReference>
<evidence type="ECO:0000256" key="2">
    <source>
        <dbReference type="ARBA" id="ARBA00022475"/>
    </source>
</evidence>
<evidence type="ECO:0000313" key="8">
    <source>
        <dbReference type="EMBL" id="MTH61568.1"/>
    </source>
</evidence>
<name>A0A844HR83_9RHOB</name>
<dbReference type="RefSeq" id="WP_343043136.1">
    <property type="nucleotide sequence ID" value="NZ_WMIG01000017.1"/>
</dbReference>
<gene>
    <name evidence="8" type="ORF">GL300_20340</name>
</gene>
<dbReference type="Gene3D" id="1.20.58.220">
    <property type="entry name" value="Phosphate transport system protein phou homolog 2, domain 2"/>
    <property type="match status" value="1"/>
</dbReference>
<evidence type="ECO:0000259" key="7">
    <source>
        <dbReference type="Pfam" id="PF01895"/>
    </source>
</evidence>
<keyword evidence="2" id="KW-1003">Cell membrane</keyword>
<accession>A0A844HR83</accession>
<dbReference type="Pfam" id="PF02690">
    <property type="entry name" value="Na_Pi_cotrans"/>
    <property type="match status" value="2"/>
</dbReference>
<dbReference type="PANTHER" id="PTHR10010:SF46">
    <property type="entry name" value="SODIUM-DEPENDENT PHOSPHATE TRANSPORT PROTEIN 2B"/>
    <property type="match status" value="1"/>
</dbReference>
<evidence type="ECO:0000256" key="6">
    <source>
        <dbReference type="SAM" id="Phobius"/>
    </source>
</evidence>
<evidence type="ECO:0000313" key="9">
    <source>
        <dbReference type="Proteomes" id="UP000449846"/>
    </source>
</evidence>
<feature type="transmembrane region" description="Helical" evidence="6">
    <location>
        <begin position="97"/>
        <end position="121"/>
    </location>
</feature>
<dbReference type="SUPFAM" id="SSF109755">
    <property type="entry name" value="PhoU-like"/>
    <property type="match status" value="1"/>
</dbReference>
<organism evidence="8 9">
    <name type="scientific">Paracoccus litorisediminis</name>
    <dbReference type="NCBI Taxonomy" id="2006130"/>
    <lineage>
        <taxon>Bacteria</taxon>
        <taxon>Pseudomonadati</taxon>
        <taxon>Pseudomonadota</taxon>
        <taxon>Alphaproteobacteria</taxon>
        <taxon>Rhodobacterales</taxon>
        <taxon>Paracoccaceae</taxon>
        <taxon>Paracoccus</taxon>
    </lineage>
</organism>
<evidence type="ECO:0000256" key="3">
    <source>
        <dbReference type="ARBA" id="ARBA00022692"/>
    </source>
</evidence>
<keyword evidence="9" id="KW-1185">Reference proteome</keyword>
<dbReference type="InterPro" id="IPR003841">
    <property type="entry name" value="Na/Pi_transpt"/>
</dbReference>
<comment type="subcellular location">
    <subcellularLocation>
        <location evidence="1">Cell membrane</location>
        <topology evidence="1">Multi-pass membrane protein</topology>
    </subcellularLocation>
</comment>
<feature type="transmembrane region" description="Helical" evidence="6">
    <location>
        <begin position="243"/>
        <end position="264"/>
    </location>
</feature>
<dbReference type="Proteomes" id="UP000449846">
    <property type="component" value="Unassembled WGS sequence"/>
</dbReference>
<keyword evidence="5 6" id="KW-0472">Membrane</keyword>
<feature type="transmembrane region" description="Helical" evidence="6">
    <location>
        <begin position="175"/>
        <end position="205"/>
    </location>
</feature>
<feature type="domain" description="PhoU" evidence="7">
    <location>
        <begin position="450"/>
        <end position="529"/>
    </location>
</feature>
<dbReference type="GO" id="GO:0005886">
    <property type="term" value="C:plasma membrane"/>
    <property type="evidence" value="ECO:0007669"/>
    <property type="project" value="UniProtKB-SubCell"/>
</dbReference>
<dbReference type="NCBIfam" id="NF037997">
    <property type="entry name" value="Na_Pi_symport"/>
    <property type="match status" value="1"/>
</dbReference>
<dbReference type="InterPro" id="IPR038078">
    <property type="entry name" value="PhoU-like_sf"/>
</dbReference>
<evidence type="ECO:0000256" key="4">
    <source>
        <dbReference type="ARBA" id="ARBA00022989"/>
    </source>
</evidence>
<feature type="domain" description="PhoU" evidence="7">
    <location>
        <begin position="341"/>
        <end position="420"/>
    </location>
</feature>
<evidence type="ECO:0000256" key="1">
    <source>
        <dbReference type="ARBA" id="ARBA00004651"/>
    </source>
</evidence>
<feature type="transmembrane region" description="Helical" evidence="6">
    <location>
        <begin position="276"/>
        <end position="297"/>
    </location>
</feature>
<feature type="transmembrane region" description="Helical" evidence="6">
    <location>
        <begin position="50"/>
        <end position="76"/>
    </location>
</feature>
<reference evidence="8 9" key="1">
    <citation type="submission" date="2019-11" db="EMBL/GenBank/DDBJ databases">
        <authorList>
            <person name="Dong K."/>
        </authorList>
    </citation>
    <scope>NUCLEOTIDE SEQUENCE [LARGE SCALE GENOMIC DNA]</scope>
    <source>
        <strain evidence="8 9">NBRC 112902</strain>
    </source>
</reference>
<proteinExistence type="predicted"/>
<protein>
    <submittedName>
        <fullName evidence="8">Na/Pi cotransporter family protein</fullName>
    </submittedName>
</protein>